<keyword evidence="3" id="KW-1185">Reference proteome</keyword>
<comment type="caution">
    <text evidence="2">The sequence shown here is derived from an EMBL/GenBank/DDBJ whole genome shotgun (WGS) entry which is preliminary data.</text>
</comment>
<feature type="compositionally biased region" description="Low complexity" evidence="1">
    <location>
        <begin position="10"/>
        <end position="20"/>
    </location>
</feature>
<evidence type="ECO:0000256" key="1">
    <source>
        <dbReference type="SAM" id="MobiDB-lite"/>
    </source>
</evidence>
<sequence>MGFATRHLGSDGSYYDSQSGRHVPFHDERKINAYLRSSIEDLEIEAAILHSMDSAKALGVAGSVLTLPQRQRPRQDGDAGIELRLLEALSNISEPASVDENAGTFFIRLPISHRFSSAQLRRTPANVNFCFEYMGEVTSITPFANGSKTSIGIFHPKYYIDVDPISVASEVANLIDETGSISYIVLDPTAQLPAETQSYTVCDDEMVRLCEELSYLDVVGPTIKSRLVVTGRNPDHIEECLSIGISKYIVDDVNCLEILGDVVDDAGKELVLNVIK</sequence>
<dbReference type="EMBL" id="JALLAZ020000779">
    <property type="protein sequence ID" value="KAL3787473.1"/>
    <property type="molecule type" value="Genomic_DNA"/>
</dbReference>
<reference evidence="2 3" key="1">
    <citation type="submission" date="2024-10" db="EMBL/GenBank/DDBJ databases">
        <title>Updated reference genomes for cyclostephanoid diatoms.</title>
        <authorList>
            <person name="Roberts W.R."/>
            <person name="Alverson A.J."/>
        </authorList>
    </citation>
    <scope>NUCLEOTIDE SEQUENCE [LARGE SCALE GENOMIC DNA]</scope>
    <source>
        <strain evidence="2 3">AJA276-08</strain>
    </source>
</reference>
<evidence type="ECO:0008006" key="4">
    <source>
        <dbReference type="Google" id="ProtNLM"/>
    </source>
</evidence>
<protein>
    <recommendedName>
        <fullName evidence="4">Indole-3-glycerol-phosphate synthase</fullName>
    </recommendedName>
</protein>
<organism evidence="2 3">
    <name type="scientific">Stephanodiscus triporus</name>
    <dbReference type="NCBI Taxonomy" id="2934178"/>
    <lineage>
        <taxon>Eukaryota</taxon>
        <taxon>Sar</taxon>
        <taxon>Stramenopiles</taxon>
        <taxon>Ochrophyta</taxon>
        <taxon>Bacillariophyta</taxon>
        <taxon>Coscinodiscophyceae</taxon>
        <taxon>Thalassiosirophycidae</taxon>
        <taxon>Stephanodiscales</taxon>
        <taxon>Stephanodiscaceae</taxon>
        <taxon>Stephanodiscus</taxon>
    </lineage>
</organism>
<proteinExistence type="predicted"/>
<evidence type="ECO:0000313" key="2">
    <source>
        <dbReference type="EMBL" id="KAL3787473.1"/>
    </source>
</evidence>
<dbReference type="Proteomes" id="UP001530315">
    <property type="component" value="Unassembled WGS sequence"/>
</dbReference>
<dbReference type="AlphaFoldDB" id="A0ABD3PIC2"/>
<name>A0ABD3PIC2_9STRA</name>
<gene>
    <name evidence="2" type="ORF">ACHAW5_005115</name>
</gene>
<feature type="region of interest" description="Disordered" evidence="1">
    <location>
        <begin position="1"/>
        <end position="21"/>
    </location>
</feature>
<evidence type="ECO:0000313" key="3">
    <source>
        <dbReference type="Proteomes" id="UP001530315"/>
    </source>
</evidence>
<accession>A0ABD3PIC2</accession>